<dbReference type="SUPFAM" id="SSF48208">
    <property type="entry name" value="Six-hairpin glycosidases"/>
    <property type="match status" value="1"/>
</dbReference>
<reference evidence="2 3" key="1">
    <citation type="journal article" date="2024" name="IMA Fungus">
        <title>IMA Genome - F19 : A genome assembly and annotation guide to empower mycologists, including annotated draft genome sequences of Ceratocystis pirilliformis, Diaporthe australafricana, Fusarium ophioides, Paecilomyces lecythidis, and Sporothrix stenoceras.</title>
        <authorList>
            <person name="Aylward J."/>
            <person name="Wilson A.M."/>
            <person name="Visagie C.M."/>
            <person name="Spraker J."/>
            <person name="Barnes I."/>
            <person name="Buitendag C."/>
            <person name="Ceriani C."/>
            <person name="Del Mar Angel L."/>
            <person name="du Plessis D."/>
            <person name="Fuchs T."/>
            <person name="Gasser K."/>
            <person name="Kramer D."/>
            <person name="Li W."/>
            <person name="Munsamy K."/>
            <person name="Piso A."/>
            <person name="Price J.L."/>
            <person name="Sonnekus B."/>
            <person name="Thomas C."/>
            <person name="van der Nest A."/>
            <person name="van Dijk A."/>
            <person name="van Heerden A."/>
            <person name="van Vuuren N."/>
            <person name="Yilmaz N."/>
            <person name="Duong T.A."/>
            <person name="van der Merwe N.A."/>
            <person name="Wingfield M.J."/>
            <person name="Wingfield B.D."/>
        </authorList>
    </citation>
    <scope>NUCLEOTIDE SEQUENCE [LARGE SCALE GENOMIC DNA]</scope>
    <source>
        <strain evidence="2 3">CMW 18300</strain>
    </source>
</reference>
<proteinExistence type="predicted"/>
<evidence type="ECO:0000256" key="1">
    <source>
        <dbReference type="ARBA" id="ARBA00022801"/>
    </source>
</evidence>
<keyword evidence="1" id="KW-0378">Hydrolase</keyword>
<dbReference type="InterPro" id="IPR008928">
    <property type="entry name" value="6-hairpin_glycosidase_sf"/>
</dbReference>
<organism evidence="2 3">
    <name type="scientific">Diaporthe australafricana</name>
    <dbReference type="NCBI Taxonomy" id="127596"/>
    <lineage>
        <taxon>Eukaryota</taxon>
        <taxon>Fungi</taxon>
        <taxon>Dikarya</taxon>
        <taxon>Ascomycota</taxon>
        <taxon>Pezizomycotina</taxon>
        <taxon>Sordariomycetes</taxon>
        <taxon>Sordariomycetidae</taxon>
        <taxon>Diaporthales</taxon>
        <taxon>Diaporthaceae</taxon>
        <taxon>Diaporthe</taxon>
    </lineage>
</organism>
<dbReference type="Pfam" id="PF07470">
    <property type="entry name" value="Glyco_hydro_88"/>
    <property type="match status" value="1"/>
</dbReference>
<evidence type="ECO:0000313" key="2">
    <source>
        <dbReference type="EMBL" id="KAL1863873.1"/>
    </source>
</evidence>
<protein>
    <recommendedName>
        <fullName evidence="4">Six-hairpin glycosidase</fullName>
    </recommendedName>
</protein>
<gene>
    <name evidence="2" type="ORF">Daus18300_008022</name>
</gene>
<evidence type="ECO:0000313" key="3">
    <source>
        <dbReference type="Proteomes" id="UP001583177"/>
    </source>
</evidence>
<dbReference type="EMBL" id="JAWRVE010000073">
    <property type="protein sequence ID" value="KAL1863873.1"/>
    <property type="molecule type" value="Genomic_DNA"/>
</dbReference>
<dbReference type="InterPro" id="IPR010905">
    <property type="entry name" value="Glyco_hydro_88"/>
</dbReference>
<dbReference type="Gene3D" id="1.50.10.10">
    <property type="match status" value="1"/>
</dbReference>
<dbReference type="PANTHER" id="PTHR41814:SF1">
    <property type="entry name" value="CELLULASE"/>
    <property type="match status" value="1"/>
</dbReference>
<dbReference type="InterPro" id="IPR012341">
    <property type="entry name" value="6hp_glycosidase-like_sf"/>
</dbReference>
<name>A0ABR3WK46_9PEZI</name>
<sequence>MTSELISNVITQGQLLASHSCEYGTLSEALLEWHNPEFSVFGQNAFLGGKIPVLQTGDTESLSYAKPHIRTDSTTLVDGDGAAGDPASLGPSAILIGQTEPEYLAAAERQVNHLLDTVPRWANGAISHRESNTELWADSVYMVPPALAYWAVQTDNATLLNIAIEQCNLYHDVLGVATSKTEGHDPWSAAGLWRHIIGPPDGGNDHGIWSTGNAWAAAGMSRVLATALNSKLEAHSSSLEKLMTNIQRVLDGAIALDNAEPDQPPLRNYLNDTSWFAELSGTALLAATAYRAAQLDPARFGNRYMAWADAKREAVAGMIGSEGLLTPVVNPLDWGDRTPSTKSPEAQSFAILMFSAYRDFQSS</sequence>
<comment type="caution">
    <text evidence="2">The sequence shown here is derived from an EMBL/GenBank/DDBJ whole genome shotgun (WGS) entry which is preliminary data.</text>
</comment>
<dbReference type="Proteomes" id="UP001583177">
    <property type="component" value="Unassembled WGS sequence"/>
</dbReference>
<dbReference type="PANTHER" id="PTHR41814">
    <property type="entry name" value="EXPRESSED PROTEIN"/>
    <property type="match status" value="1"/>
</dbReference>
<evidence type="ECO:0008006" key="4">
    <source>
        <dbReference type="Google" id="ProtNLM"/>
    </source>
</evidence>
<keyword evidence="3" id="KW-1185">Reference proteome</keyword>
<accession>A0ABR3WK46</accession>